<keyword evidence="1" id="KW-0175">Coiled coil</keyword>
<keyword evidence="3" id="KW-1185">Reference proteome</keyword>
<evidence type="ECO:0000313" key="3">
    <source>
        <dbReference type="Proteomes" id="UP000054564"/>
    </source>
</evidence>
<comment type="caution">
    <text evidence="2">The sequence shown here is derived from an EMBL/GenBank/DDBJ whole genome shotgun (WGS) entry which is preliminary data.</text>
</comment>
<protein>
    <submittedName>
        <fullName evidence="2">Uncharacterized protein</fullName>
    </submittedName>
</protein>
<feature type="coiled-coil region" evidence="1">
    <location>
        <begin position="97"/>
        <end position="165"/>
    </location>
</feature>
<name>A0A0L0UMC8_9BASI</name>
<sequence>MDNARKDSDALAEEIHECKTFIATIQANTWRKLCSLQNNKDFLQLHKDHIRSNRLSRIAEINYILDLIDEVEAVKSDEIIKEINELYTAKTGLEQKCTHFRKKAQQLETLLREAEEENEKLGVELKGRDNSGENAIKNSISATQFERQEEFIQKLKIDLENTRRDKEYWKFYENGQNIVNNDIRE</sequence>
<evidence type="ECO:0000313" key="2">
    <source>
        <dbReference type="EMBL" id="KNE88120.1"/>
    </source>
</evidence>
<dbReference type="EMBL" id="AJIL01003079">
    <property type="protein sequence ID" value="KNE88120.1"/>
    <property type="molecule type" value="Genomic_DNA"/>
</dbReference>
<dbReference type="AlphaFoldDB" id="A0A0L0UMC8"/>
<dbReference type="Proteomes" id="UP000054564">
    <property type="component" value="Unassembled WGS sequence"/>
</dbReference>
<organism evidence="2 3">
    <name type="scientific">Puccinia striiformis f. sp. tritici PST-78</name>
    <dbReference type="NCBI Taxonomy" id="1165861"/>
    <lineage>
        <taxon>Eukaryota</taxon>
        <taxon>Fungi</taxon>
        <taxon>Dikarya</taxon>
        <taxon>Basidiomycota</taxon>
        <taxon>Pucciniomycotina</taxon>
        <taxon>Pucciniomycetes</taxon>
        <taxon>Pucciniales</taxon>
        <taxon>Pucciniaceae</taxon>
        <taxon>Puccinia</taxon>
    </lineage>
</organism>
<accession>A0A0L0UMC8</accession>
<reference evidence="3" key="1">
    <citation type="submission" date="2014-03" db="EMBL/GenBank/DDBJ databases">
        <title>The Genome Sequence of Puccinia striiformis f. sp. tritici PST-78.</title>
        <authorList>
            <consortium name="The Broad Institute Genome Sequencing Platform"/>
            <person name="Cuomo C."/>
            <person name="Hulbert S."/>
            <person name="Chen X."/>
            <person name="Walker B."/>
            <person name="Young S.K."/>
            <person name="Zeng Q."/>
            <person name="Gargeya S."/>
            <person name="Fitzgerald M."/>
            <person name="Haas B."/>
            <person name="Abouelleil A."/>
            <person name="Alvarado L."/>
            <person name="Arachchi H.M."/>
            <person name="Berlin A.M."/>
            <person name="Chapman S.B."/>
            <person name="Goldberg J."/>
            <person name="Griggs A."/>
            <person name="Gujja S."/>
            <person name="Hansen M."/>
            <person name="Howarth C."/>
            <person name="Imamovic A."/>
            <person name="Larimer J."/>
            <person name="McCowan C."/>
            <person name="Montmayeur A."/>
            <person name="Murphy C."/>
            <person name="Neiman D."/>
            <person name="Pearson M."/>
            <person name="Priest M."/>
            <person name="Roberts A."/>
            <person name="Saif S."/>
            <person name="Shea T."/>
            <person name="Sisk P."/>
            <person name="Sykes S."/>
            <person name="Wortman J."/>
            <person name="Nusbaum C."/>
            <person name="Birren B."/>
        </authorList>
    </citation>
    <scope>NUCLEOTIDE SEQUENCE [LARGE SCALE GENOMIC DNA]</scope>
    <source>
        <strain evidence="3">race PST-78</strain>
    </source>
</reference>
<gene>
    <name evidence="2" type="ORF">PSTG_18485</name>
</gene>
<evidence type="ECO:0000256" key="1">
    <source>
        <dbReference type="SAM" id="Coils"/>
    </source>
</evidence>
<proteinExistence type="predicted"/>